<feature type="domain" description="Transposase InsH N-terminal" evidence="1">
    <location>
        <begin position="21"/>
        <end position="86"/>
    </location>
</feature>
<sequence length="86" mass="9808">MAKVTFKNQTSNSPELFPINIFDKIDDNHPVRLVNSIVDRLDISDIVKLYRGGGCSAYHPKMLIKVLFYNYLSNVYSCQKIAKALN</sequence>
<evidence type="ECO:0000259" key="1">
    <source>
        <dbReference type="Pfam" id="PF05598"/>
    </source>
</evidence>
<name>A0ABW8PJ03_9FLAO</name>
<dbReference type="PANTHER" id="PTHR33408">
    <property type="entry name" value="TRANSPOSASE"/>
    <property type="match status" value="1"/>
</dbReference>
<dbReference type="PANTHER" id="PTHR33408:SF2">
    <property type="entry name" value="TRANSPOSASE DDE DOMAIN-CONTAINING PROTEIN"/>
    <property type="match status" value="1"/>
</dbReference>
<dbReference type="Pfam" id="PF05598">
    <property type="entry name" value="DUF772"/>
    <property type="match status" value="1"/>
</dbReference>
<accession>A0ABW8PJ03</accession>
<reference evidence="2 3" key="1">
    <citation type="submission" date="2024-02" db="EMBL/GenBank/DDBJ databases">
        <title>Comparative Genomic Analysis of Flavobacterium Species Causing Columnaris Disease of Freshwater Fish in Thailand: Insights into Virulence and Resistance Mechanisms.</title>
        <authorList>
            <person name="Nguyen D."/>
            <person name="Chokmangmeepisarn P."/>
            <person name="Khianchaikhan K."/>
            <person name="Morishita M."/>
            <person name="Bunnoy A."/>
            <person name="Rodkhum C."/>
        </authorList>
    </citation>
    <scope>NUCLEOTIDE SEQUENCE [LARGE SCALE GENOMIC DNA]</scope>
    <source>
        <strain evidence="2 3">PCBSB2203</strain>
    </source>
</reference>
<evidence type="ECO:0000313" key="3">
    <source>
        <dbReference type="Proteomes" id="UP001621713"/>
    </source>
</evidence>
<comment type="caution">
    <text evidence="2">The sequence shown here is derived from an EMBL/GenBank/DDBJ whole genome shotgun (WGS) entry which is preliminary data.</text>
</comment>
<gene>
    <name evidence="2" type="ORF">V3467_10605</name>
</gene>
<evidence type="ECO:0000313" key="2">
    <source>
        <dbReference type="EMBL" id="MFK7004293.1"/>
    </source>
</evidence>
<dbReference type="GeneID" id="96789667"/>
<dbReference type="EMBL" id="JAZHOJ010000022">
    <property type="protein sequence ID" value="MFK7004293.1"/>
    <property type="molecule type" value="Genomic_DNA"/>
</dbReference>
<dbReference type="InterPro" id="IPR008490">
    <property type="entry name" value="Transposase_InsH_N"/>
</dbReference>
<organism evidence="2 3">
    <name type="scientific">Flavobacterium covae</name>
    <dbReference type="NCBI Taxonomy" id="2906076"/>
    <lineage>
        <taxon>Bacteria</taxon>
        <taxon>Pseudomonadati</taxon>
        <taxon>Bacteroidota</taxon>
        <taxon>Flavobacteriia</taxon>
        <taxon>Flavobacteriales</taxon>
        <taxon>Flavobacteriaceae</taxon>
        <taxon>Flavobacterium</taxon>
    </lineage>
</organism>
<keyword evidence="3" id="KW-1185">Reference proteome</keyword>
<proteinExistence type="predicted"/>
<dbReference type="RefSeq" id="WP_060383812.1">
    <property type="nucleotide sequence ID" value="NZ_CP013992.1"/>
</dbReference>
<protein>
    <submittedName>
        <fullName evidence="2">IS1182 family transposase</fullName>
    </submittedName>
</protein>
<dbReference type="Proteomes" id="UP001621713">
    <property type="component" value="Unassembled WGS sequence"/>
</dbReference>